<dbReference type="CDD" id="cd00603">
    <property type="entry name" value="IPT_PCSR"/>
    <property type="match status" value="1"/>
</dbReference>
<comment type="subunit">
    <text evidence="7">The exocyst complex is composed of EXOC1, EXOC2, EXOC3, EXOC4, EXOC5, EXOC6, EXOC7 and EXOC8. Interacts with EXOC3L1. Interacts with GNEFR/DELGEF; this interaction occurs only in the presence of magnesium or manganese and is stimulated by dCTP or GTP. Interacts with RALA and RALB. Interacts with ARL13B; regulates ARL13B localization to the cilium membrane.</text>
</comment>
<keyword evidence="5 8" id="KW-0268">Exocytosis</keyword>
<keyword evidence="6 8" id="KW-0653">Protein transport</keyword>
<dbReference type="GO" id="GO:0007399">
    <property type="term" value="P:nervous system development"/>
    <property type="evidence" value="ECO:0007669"/>
    <property type="project" value="UniProtKB-ARBA"/>
</dbReference>
<dbReference type="GO" id="GO:0000145">
    <property type="term" value="C:exocyst"/>
    <property type="evidence" value="ECO:0007669"/>
    <property type="project" value="UniProtKB-UniRule"/>
</dbReference>
<evidence type="ECO:0000256" key="4">
    <source>
        <dbReference type="ARBA" id="ARBA00022448"/>
    </source>
</evidence>
<dbReference type="Pfam" id="PF15469">
    <property type="entry name" value="Sec5"/>
    <property type="match status" value="1"/>
</dbReference>
<dbReference type="Gene3D" id="2.60.40.10">
    <property type="entry name" value="Immunoglobulins"/>
    <property type="match status" value="1"/>
</dbReference>
<keyword evidence="12" id="KW-1185">Reference proteome</keyword>
<dbReference type="FunFam" id="2.60.40.10:FF:000196">
    <property type="entry name" value="Exocyst complex component 2"/>
    <property type="match status" value="1"/>
</dbReference>
<name>A0A673NF47_9TELE</name>
<evidence type="ECO:0000313" key="12">
    <source>
        <dbReference type="Proteomes" id="UP000472270"/>
    </source>
</evidence>
<feature type="domain" description="IPT/TIG" evidence="9">
    <location>
        <begin position="8"/>
        <end position="84"/>
    </location>
</feature>
<evidence type="ECO:0000256" key="7">
    <source>
        <dbReference type="ARBA" id="ARBA00062534"/>
    </source>
</evidence>
<gene>
    <name evidence="11" type="primary">LOC107721345</name>
</gene>
<evidence type="ECO:0000259" key="9">
    <source>
        <dbReference type="Pfam" id="PF01833"/>
    </source>
</evidence>
<comment type="function">
    <text evidence="1 8">Component of the exocyst complex involved in the docking of exocytic vesicles with fusion sites on the plasma membrane.</text>
</comment>
<dbReference type="GO" id="GO:0015031">
    <property type="term" value="P:protein transport"/>
    <property type="evidence" value="ECO:0007669"/>
    <property type="project" value="UniProtKB-KW"/>
</dbReference>
<dbReference type="PANTHER" id="PTHR13043:SF1">
    <property type="entry name" value="EXOCYST COMPLEX COMPONENT 2"/>
    <property type="match status" value="1"/>
</dbReference>
<dbReference type="InterPro" id="IPR013783">
    <property type="entry name" value="Ig-like_fold"/>
</dbReference>
<reference evidence="11" key="2">
    <citation type="submission" date="2025-09" db="UniProtKB">
        <authorList>
            <consortium name="Ensembl"/>
        </authorList>
    </citation>
    <scope>IDENTIFICATION</scope>
</reference>
<comment type="subunit">
    <text evidence="8">Component of the exocyst complex.</text>
</comment>
<sequence>MSRARQPPLVTGISPNEGAPWTKVTIRGENLGTGHNDLIGLSICGHNCLLTAEWMSASKIVCRVGPAKDDKGEIIVTTKSGGRGTCTVSFKLLKPERIGILDQSAVWVDELNYYDMRTDRNKGISPLSLRPANPLGIEIDKGKVPLKDLENMFPGMSGDFTSENFSATWYLMENHSSTSFEQLRAAVGNLKKQASKKNEGSLAYVKGGLSTFFEAQDALAAIHQKLESDGTEKVEGSMTQRLENVLNRASETADTLFQEVLGRKDKADSTRNALNVLQRFKFLFNLPLNIERNIQKGDYDVVINDYEKAKSLFGNTEVPVFKKVYSEVEMRIEALRKLLLDKLLETPSTLHDQKRYIRYLSDLHAPGDPAWKCIVAQHKWILQLMQNCKEDFITEQKGTHTQMDRSSALNRISLSAPVKRGGSFQTPKDDSWHYKSPQQVRFVEKLSDVVISQLPNFWKLWISYVNGSLFSETGEKSGQVEKLKKNARQRQNDFKGMIEEVTRRLVQLVRGALLPSSLTELQLRQYGGWDTKTPLGGAWLTQVIHTVRLSHEALSALEIPNDLLQVIQDLLQDLRVHCLLTTLQHTEEDVKRLAEKEDWVVDNEGITSLPAQFEQCMVQMLQSLKEPMECKPGEINIFNLDVVQDKACEQCVSIMKVFIKCLEQLSTKTDGDIDTSHLSVDLASPDLFGSIQEDFSSKPEQRLLIILSNCQYLERHTFLNLAEHLEKNGFTTAEKVVRVSIEALRQLDEYLFETYVEKKSDPIVGSLEPGIYAGYFDWKDCLPPTGNTHLSHNLCFLLFQVFTVSKELVPRVLSKIIEAVAEEMSRLMQCVSSFSKNGALQARLEICALRDAIEPYLTSESRTSFKQALEALPQLQSGTDKKLLEELLNKFKSSMKLQLNCFKPASFQPVKR</sequence>
<accession>A0A673NF47</accession>
<dbReference type="InterPro" id="IPR002909">
    <property type="entry name" value="IPT_dom"/>
</dbReference>
<evidence type="ECO:0000256" key="6">
    <source>
        <dbReference type="ARBA" id="ARBA00022927"/>
    </source>
</evidence>
<dbReference type="PANTHER" id="PTHR13043">
    <property type="entry name" value="EXOCYST COMPLEX COMPONENT SEC5"/>
    <property type="match status" value="1"/>
</dbReference>
<dbReference type="GO" id="GO:0006893">
    <property type="term" value="P:Golgi to plasma membrane transport"/>
    <property type="evidence" value="ECO:0007669"/>
    <property type="project" value="UniProtKB-UniRule"/>
</dbReference>
<organism evidence="11 12">
    <name type="scientific">Sinocyclocheilus rhinocerous</name>
    <dbReference type="NCBI Taxonomy" id="307959"/>
    <lineage>
        <taxon>Eukaryota</taxon>
        <taxon>Metazoa</taxon>
        <taxon>Chordata</taxon>
        <taxon>Craniata</taxon>
        <taxon>Vertebrata</taxon>
        <taxon>Euteleostomi</taxon>
        <taxon>Actinopterygii</taxon>
        <taxon>Neopterygii</taxon>
        <taxon>Teleostei</taxon>
        <taxon>Ostariophysi</taxon>
        <taxon>Cypriniformes</taxon>
        <taxon>Cyprinidae</taxon>
        <taxon>Cyprininae</taxon>
        <taxon>Sinocyclocheilus</taxon>
    </lineage>
</organism>
<proteinExistence type="inferred from homology"/>
<evidence type="ECO:0000256" key="3">
    <source>
        <dbReference type="ARBA" id="ARBA00017526"/>
    </source>
</evidence>
<evidence type="ECO:0000256" key="5">
    <source>
        <dbReference type="ARBA" id="ARBA00022483"/>
    </source>
</evidence>
<dbReference type="GO" id="GO:0006887">
    <property type="term" value="P:exocytosis"/>
    <property type="evidence" value="ECO:0007669"/>
    <property type="project" value="UniProtKB-KW"/>
</dbReference>
<dbReference type="Ensembl" id="ENSSRHT00000104308.1">
    <property type="protein sequence ID" value="ENSSRHP00000101563.1"/>
    <property type="gene ID" value="ENSSRHG00000049660.1"/>
</dbReference>
<feature type="domain" description="Exocyst complex component EXOC2/Sec5 N-terminal" evidence="10">
    <location>
        <begin position="133"/>
        <end position="902"/>
    </location>
</feature>
<protein>
    <recommendedName>
        <fullName evidence="3 8">Exocyst complex component 2</fullName>
    </recommendedName>
</protein>
<dbReference type="InterPro" id="IPR039481">
    <property type="entry name" value="EXOC2/Sec5_N_dom"/>
</dbReference>
<dbReference type="SUPFAM" id="SSF81296">
    <property type="entry name" value="E set domains"/>
    <property type="match status" value="1"/>
</dbReference>
<comment type="similarity">
    <text evidence="2 8">Belongs to the SEC5 family.</text>
</comment>
<evidence type="ECO:0000313" key="11">
    <source>
        <dbReference type="Ensembl" id="ENSSRHP00000101563.1"/>
    </source>
</evidence>
<dbReference type="AlphaFoldDB" id="A0A673NF47"/>
<evidence type="ECO:0000256" key="2">
    <source>
        <dbReference type="ARBA" id="ARBA00010578"/>
    </source>
</evidence>
<keyword evidence="4 8" id="KW-0813">Transport</keyword>
<dbReference type="Pfam" id="PF01833">
    <property type="entry name" value="TIG"/>
    <property type="match status" value="1"/>
</dbReference>
<dbReference type="Proteomes" id="UP000472270">
    <property type="component" value="Unassembled WGS sequence"/>
</dbReference>
<evidence type="ECO:0000256" key="8">
    <source>
        <dbReference type="RuleBase" id="RU365069"/>
    </source>
</evidence>
<evidence type="ECO:0000259" key="10">
    <source>
        <dbReference type="Pfam" id="PF15469"/>
    </source>
</evidence>
<reference evidence="11" key="1">
    <citation type="submission" date="2025-08" db="UniProtKB">
        <authorList>
            <consortium name="Ensembl"/>
        </authorList>
    </citation>
    <scope>IDENTIFICATION</scope>
</reference>
<evidence type="ECO:0000256" key="1">
    <source>
        <dbReference type="ARBA" id="ARBA00002660"/>
    </source>
</evidence>
<dbReference type="InterPro" id="IPR029175">
    <property type="entry name" value="EXOC2/Sec5"/>
</dbReference>
<dbReference type="InterPro" id="IPR014756">
    <property type="entry name" value="Ig_E-set"/>
</dbReference>